<evidence type="ECO:0000259" key="5">
    <source>
        <dbReference type="SMART" id="SM00853"/>
    </source>
</evidence>
<feature type="non-terminal residue" evidence="7">
    <location>
        <position position="558"/>
    </location>
</feature>
<dbReference type="InterPro" id="IPR014762">
    <property type="entry name" value="DNA_mismatch_repair_CS"/>
</dbReference>
<dbReference type="GO" id="GO:0004519">
    <property type="term" value="F:endonuclease activity"/>
    <property type="evidence" value="ECO:0007669"/>
    <property type="project" value="UniProtKB-KW"/>
</dbReference>
<comment type="similarity">
    <text evidence="1">Belongs to the DNA mismatch repair MutL/HexB family.</text>
</comment>
<feature type="domain" description="DNA mismatch repair protein S5" evidence="6">
    <location>
        <begin position="210"/>
        <end position="328"/>
    </location>
</feature>
<sequence length="558" mass="62659">MADIIKLLPDSVANQIAAGEVIQRPASVIKELVENAIDAGATSIEIILKDAGRTLIQVIDNGSGMSETDARLAFERHATSKIKNAEDLFALHTMGFRGEALASIAAIAQIELRTRKHDSPMGTKICISASKCESQEPDYCQAGCNFMIKNLFFNVPARRKFLKSNQVELSNIIKEFEKLALVNHTVEFKLSHNGNMLYQLMEGDSFKKRIASLFSRSMEQQLIPIETATSIVSLSGFISRPENARKRNCLQYLFVNGRHMRHPYFHKAILSCYDQLIPSDEQPNYFLNFTVEPESIDVNIHPTKNEIKFENEQAIWQILFAAVKEALGKFSAVPTIEFDTEGAIDIPIGMPNNKVHAPEIDIDPNYNPFAPSSRASSSGYTPFRDHANSKLQNWDLLYQNFENKRNNATQFADKNPQQTTFVDSESPMDNEIESYNDTYCQLKNKYILVPAKSGLLLIDQHRAHIRVLFDTLIEAKAGKHIESQRVLFQEVIRLSPAQSQILEELKDEMESLGFEIGFLGDNSWTVNSSPANLKGINIKDMILDVIESVNTGGHSISK</sequence>
<evidence type="ECO:0000256" key="1">
    <source>
        <dbReference type="ARBA" id="ARBA00006082"/>
    </source>
</evidence>
<dbReference type="AlphaFoldDB" id="A0A9D1IKF4"/>
<reference evidence="7" key="2">
    <citation type="journal article" date="2021" name="PeerJ">
        <title>Extensive microbial diversity within the chicken gut microbiome revealed by metagenomics and culture.</title>
        <authorList>
            <person name="Gilroy R."/>
            <person name="Ravi A."/>
            <person name="Getino M."/>
            <person name="Pursley I."/>
            <person name="Horton D.L."/>
            <person name="Alikhan N.F."/>
            <person name="Baker D."/>
            <person name="Gharbi K."/>
            <person name="Hall N."/>
            <person name="Watson M."/>
            <person name="Adriaenssens E.M."/>
            <person name="Foster-Nyarko E."/>
            <person name="Jarju S."/>
            <person name="Secka A."/>
            <person name="Antonio M."/>
            <person name="Oren A."/>
            <person name="Chaudhuri R.R."/>
            <person name="La Ragione R."/>
            <person name="Hildebrand F."/>
            <person name="Pallen M.J."/>
        </authorList>
    </citation>
    <scope>NUCLEOTIDE SEQUENCE</scope>
    <source>
        <strain evidence="7">17073</strain>
    </source>
</reference>
<proteinExistence type="inferred from homology"/>
<reference evidence="7" key="1">
    <citation type="submission" date="2020-10" db="EMBL/GenBank/DDBJ databases">
        <authorList>
            <person name="Gilroy R."/>
        </authorList>
    </citation>
    <scope>NUCLEOTIDE SEQUENCE</scope>
    <source>
        <strain evidence="7">17073</strain>
    </source>
</reference>
<dbReference type="PANTHER" id="PTHR10073">
    <property type="entry name" value="DNA MISMATCH REPAIR PROTEIN MLH, PMS, MUTL"/>
    <property type="match status" value="1"/>
</dbReference>
<evidence type="ECO:0000313" key="8">
    <source>
        <dbReference type="Proteomes" id="UP000824076"/>
    </source>
</evidence>
<dbReference type="FunFam" id="3.30.565.10:FF:000003">
    <property type="entry name" value="DNA mismatch repair endonuclease MutL"/>
    <property type="match status" value="1"/>
</dbReference>
<dbReference type="SMART" id="SM00853">
    <property type="entry name" value="MutL_C"/>
    <property type="match status" value="1"/>
</dbReference>
<dbReference type="GO" id="GO:0006298">
    <property type="term" value="P:mismatch repair"/>
    <property type="evidence" value="ECO:0007669"/>
    <property type="project" value="InterPro"/>
</dbReference>
<dbReference type="GO" id="GO:0140664">
    <property type="term" value="F:ATP-dependent DNA damage sensor activity"/>
    <property type="evidence" value="ECO:0007669"/>
    <property type="project" value="InterPro"/>
</dbReference>
<name>A0A9D1IKF4_9BACT</name>
<dbReference type="Proteomes" id="UP000824076">
    <property type="component" value="Unassembled WGS sequence"/>
</dbReference>
<dbReference type="InterPro" id="IPR036890">
    <property type="entry name" value="HATPase_C_sf"/>
</dbReference>
<dbReference type="SUPFAM" id="SSF118116">
    <property type="entry name" value="DNA mismatch repair protein MutL"/>
    <property type="match status" value="1"/>
</dbReference>
<organism evidence="7 8">
    <name type="scientific">Candidatus Limisoma intestinavium</name>
    <dbReference type="NCBI Taxonomy" id="2840856"/>
    <lineage>
        <taxon>Bacteria</taxon>
        <taxon>Pseudomonadati</taxon>
        <taxon>Bacteroidota</taxon>
        <taxon>Bacteroidia</taxon>
        <taxon>Bacteroidales</taxon>
        <taxon>Candidatus Limisoma</taxon>
    </lineage>
</organism>
<feature type="domain" description="MutL C-terminal dimerisation" evidence="5">
    <location>
        <begin position="438"/>
        <end position="556"/>
    </location>
</feature>
<dbReference type="Gene3D" id="3.30.1370.100">
    <property type="entry name" value="MutL, C-terminal domain, regulatory subdomain"/>
    <property type="match status" value="1"/>
</dbReference>
<dbReference type="Gene3D" id="3.30.565.10">
    <property type="entry name" value="Histidine kinase-like ATPase, C-terminal domain"/>
    <property type="match status" value="1"/>
</dbReference>
<dbReference type="PANTHER" id="PTHR10073:SF12">
    <property type="entry name" value="DNA MISMATCH REPAIR PROTEIN MLH1"/>
    <property type="match status" value="1"/>
</dbReference>
<dbReference type="NCBIfam" id="TIGR00585">
    <property type="entry name" value="mutl"/>
    <property type="match status" value="1"/>
</dbReference>
<dbReference type="SMART" id="SM01340">
    <property type="entry name" value="DNA_mis_repair"/>
    <property type="match status" value="1"/>
</dbReference>
<evidence type="ECO:0000256" key="4">
    <source>
        <dbReference type="ARBA" id="ARBA00023204"/>
    </source>
</evidence>
<dbReference type="PROSITE" id="PS00058">
    <property type="entry name" value="DNA_MISMATCH_REPAIR_1"/>
    <property type="match status" value="1"/>
</dbReference>
<evidence type="ECO:0000259" key="6">
    <source>
        <dbReference type="SMART" id="SM01340"/>
    </source>
</evidence>
<evidence type="ECO:0000256" key="2">
    <source>
        <dbReference type="ARBA" id="ARBA00021975"/>
    </source>
</evidence>
<dbReference type="InterPro" id="IPR042121">
    <property type="entry name" value="MutL_C_regsub"/>
</dbReference>
<gene>
    <name evidence="7" type="primary">mutL</name>
    <name evidence="7" type="ORF">IAD18_00930</name>
</gene>
<keyword evidence="7" id="KW-0540">Nuclease</keyword>
<comment type="caution">
    <text evidence="7">The sequence shown here is derived from an EMBL/GenBank/DDBJ whole genome shotgun (WGS) entry which is preliminary data.</text>
</comment>
<dbReference type="SUPFAM" id="SSF54211">
    <property type="entry name" value="Ribosomal protein S5 domain 2-like"/>
    <property type="match status" value="1"/>
</dbReference>
<dbReference type="EMBL" id="DVMS01000025">
    <property type="protein sequence ID" value="HIU38211.1"/>
    <property type="molecule type" value="Genomic_DNA"/>
</dbReference>
<dbReference type="InterPro" id="IPR013507">
    <property type="entry name" value="DNA_mismatch_S5_2-like"/>
</dbReference>
<dbReference type="InterPro" id="IPR038973">
    <property type="entry name" value="MutL/Mlh/Pms-like"/>
</dbReference>
<dbReference type="InterPro" id="IPR037198">
    <property type="entry name" value="MutL_C_sf"/>
</dbReference>
<dbReference type="Pfam" id="PF01119">
    <property type="entry name" value="DNA_mis_repair"/>
    <property type="match status" value="1"/>
</dbReference>
<dbReference type="SUPFAM" id="SSF55874">
    <property type="entry name" value="ATPase domain of HSP90 chaperone/DNA topoisomerase II/histidine kinase"/>
    <property type="match status" value="1"/>
</dbReference>
<dbReference type="CDD" id="cd00782">
    <property type="entry name" value="MutL_Trans"/>
    <property type="match status" value="1"/>
</dbReference>
<keyword evidence="4" id="KW-0234">DNA repair</keyword>
<evidence type="ECO:0000313" key="7">
    <source>
        <dbReference type="EMBL" id="HIU38211.1"/>
    </source>
</evidence>
<protein>
    <recommendedName>
        <fullName evidence="2">DNA mismatch repair protein MutL</fullName>
    </recommendedName>
</protein>
<dbReference type="CDD" id="cd16926">
    <property type="entry name" value="HATPase_MutL-MLH-PMS-like"/>
    <property type="match status" value="1"/>
</dbReference>
<dbReference type="GO" id="GO:0032300">
    <property type="term" value="C:mismatch repair complex"/>
    <property type="evidence" value="ECO:0007669"/>
    <property type="project" value="InterPro"/>
</dbReference>
<dbReference type="GO" id="GO:0016887">
    <property type="term" value="F:ATP hydrolysis activity"/>
    <property type="evidence" value="ECO:0007669"/>
    <property type="project" value="InterPro"/>
</dbReference>
<dbReference type="Gene3D" id="3.30.230.10">
    <property type="match status" value="1"/>
</dbReference>
<dbReference type="Pfam" id="PF13589">
    <property type="entry name" value="HATPase_c_3"/>
    <property type="match status" value="1"/>
</dbReference>
<dbReference type="InterPro" id="IPR014721">
    <property type="entry name" value="Ribsml_uS5_D2-typ_fold_subgr"/>
</dbReference>
<dbReference type="GO" id="GO:0005524">
    <property type="term" value="F:ATP binding"/>
    <property type="evidence" value="ECO:0007669"/>
    <property type="project" value="InterPro"/>
</dbReference>
<keyword evidence="7" id="KW-0378">Hydrolase</keyword>
<dbReference type="Pfam" id="PF08676">
    <property type="entry name" value="MutL_C"/>
    <property type="match status" value="1"/>
</dbReference>
<keyword evidence="3" id="KW-0227">DNA damage</keyword>
<accession>A0A9D1IKF4</accession>
<dbReference type="InterPro" id="IPR020568">
    <property type="entry name" value="Ribosomal_Su5_D2-typ_SF"/>
</dbReference>
<evidence type="ECO:0000256" key="3">
    <source>
        <dbReference type="ARBA" id="ARBA00022763"/>
    </source>
</evidence>
<keyword evidence="7" id="KW-0255">Endonuclease</keyword>
<dbReference type="InterPro" id="IPR002099">
    <property type="entry name" value="MutL/Mlh/PMS"/>
</dbReference>
<dbReference type="GO" id="GO:0030983">
    <property type="term" value="F:mismatched DNA binding"/>
    <property type="evidence" value="ECO:0007669"/>
    <property type="project" value="InterPro"/>
</dbReference>
<dbReference type="InterPro" id="IPR014790">
    <property type="entry name" value="MutL_C"/>
</dbReference>